<reference evidence="2 3" key="1">
    <citation type="submission" date="2019-12" db="EMBL/GenBank/DDBJ databases">
        <title>Paraburkholderia acidiphila 7Q-K02 sp. nov and Paraburkholderia acidisoli DHF22 sp. nov., two strains isolated from forest soil.</title>
        <authorList>
            <person name="Gao Z."/>
            <person name="Qiu L."/>
        </authorList>
    </citation>
    <scope>NUCLEOTIDE SEQUENCE [LARGE SCALE GENOMIC DNA]</scope>
    <source>
        <strain evidence="2 3">7Q-K02</strain>
    </source>
</reference>
<keyword evidence="3" id="KW-1185">Reference proteome</keyword>
<evidence type="ECO:0000313" key="3">
    <source>
        <dbReference type="Proteomes" id="UP000434209"/>
    </source>
</evidence>
<dbReference type="OrthoDB" id="9098274at2"/>
<dbReference type="Proteomes" id="UP000434209">
    <property type="component" value="Chromosome 3"/>
</dbReference>
<accession>A0A7Z2JBC2</accession>
<name>A0A7Z2JBC2_9BURK</name>
<dbReference type="RefSeq" id="WP_158761307.1">
    <property type="nucleotide sequence ID" value="NZ_CP046911.1"/>
</dbReference>
<feature type="signal peptide" evidence="1">
    <location>
        <begin position="1"/>
        <end position="27"/>
    </location>
</feature>
<protein>
    <submittedName>
        <fullName evidence="2">Uncharacterized protein</fullName>
    </submittedName>
</protein>
<dbReference type="KEGG" id="pacp:FAZ97_25580"/>
<dbReference type="AlphaFoldDB" id="A0A7Z2JBC2"/>
<evidence type="ECO:0000313" key="2">
    <source>
        <dbReference type="EMBL" id="QGZ58371.1"/>
    </source>
</evidence>
<evidence type="ECO:0000256" key="1">
    <source>
        <dbReference type="SAM" id="SignalP"/>
    </source>
</evidence>
<keyword evidence="1" id="KW-0732">Signal</keyword>
<gene>
    <name evidence="2" type="ORF">FAZ97_25580</name>
</gene>
<feature type="chain" id="PRO_5031542614" evidence="1">
    <location>
        <begin position="28"/>
        <end position="142"/>
    </location>
</feature>
<dbReference type="EMBL" id="CP046911">
    <property type="protein sequence ID" value="QGZ58371.1"/>
    <property type="molecule type" value="Genomic_DNA"/>
</dbReference>
<organism evidence="2 3">
    <name type="scientific">Paraburkholderia acidiphila</name>
    <dbReference type="NCBI Taxonomy" id="2571747"/>
    <lineage>
        <taxon>Bacteria</taxon>
        <taxon>Pseudomonadati</taxon>
        <taxon>Pseudomonadota</taxon>
        <taxon>Betaproteobacteria</taxon>
        <taxon>Burkholderiales</taxon>
        <taxon>Burkholderiaceae</taxon>
        <taxon>Paraburkholderia</taxon>
    </lineage>
</organism>
<sequence length="142" mass="14610">MSACRNLANSRLAVLFLMLVVHCAASAAGARAAPTAPTAATAPTAPIASPRFEPSELSTDCIDREYRGKNAKLGLDYTDLINNCGASVVITWQSFNNGAPQTQGGGMGQSTCLPPGGSITTASHERLGMASENLPVSVVTCQ</sequence>
<proteinExistence type="predicted"/>